<dbReference type="InterPro" id="IPR053392">
    <property type="entry name" value="Transposase_IS30-like"/>
</dbReference>
<sequence>MWRRVWDARPQRSAGRCSVMGGKPSSTSQAYVPYRTAALKCGPCTQWQYRASIAQDKAAQALKQSHRPWRMTHDPLVDWVVQALRRGWTPKMIAGRLRLLYPEDTRMRICAESIYQWVYSKAQKWRELVQYLPRGNEKRRKRSGRKVHRQSCIPDRVSIHDRPGEVEDRLEFGHWEGDSMIGGDHSGAIHTEVERKTRYLTATLLPKCGAKETLAAQLCIFTALPIGARTSVTTDNGKEFTDHAGLHKTGIKTFFADPYSSWQRGTNEHFNGHIRRYLPKGTRFDTINEQELHEIINEINHQPRKCLG</sequence>
<dbReference type="SUPFAM" id="SSF53098">
    <property type="entry name" value="Ribonuclease H-like"/>
    <property type="match status" value="1"/>
</dbReference>
<dbReference type="GO" id="GO:0032196">
    <property type="term" value="P:transposition"/>
    <property type="evidence" value="ECO:0007669"/>
    <property type="project" value="TreeGrafter"/>
</dbReference>
<evidence type="ECO:0000313" key="2">
    <source>
        <dbReference type="EMBL" id="MSS83474.1"/>
    </source>
</evidence>
<feature type="domain" description="Integrase catalytic" evidence="1">
    <location>
        <begin position="159"/>
        <end position="308"/>
    </location>
</feature>
<dbReference type="InterPro" id="IPR036397">
    <property type="entry name" value="RNaseH_sf"/>
</dbReference>
<evidence type="ECO:0000313" key="3">
    <source>
        <dbReference type="Proteomes" id="UP000470875"/>
    </source>
</evidence>
<dbReference type="GO" id="GO:0003676">
    <property type="term" value="F:nucleic acid binding"/>
    <property type="evidence" value="ECO:0007669"/>
    <property type="project" value="InterPro"/>
</dbReference>
<dbReference type="GO" id="GO:0005829">
    <property type="term" value="C:cytosol"/>
    <property type="evidence" value="ECO:0007669"/>
    <property type="project" value="TreeGrafter"/>
</dbReference>
<dbReference type="AlphaFoldDB" id="A0A6N7VP21"/>
<dbReference type="GO" id="GO:0015074">
    <property type="term" value="P:DNA integration"/>
    <property type="evidence" value="ECO:0007669"/>
    <property type="project" value="InterPro"/>
</dbReference>
<accession>A0A6N7VP21</accession>
<dbReference type="PANTHER" id="PTHR10948">
    <property type="entry name" value="TRANSPOSASE"/>
    <property type="match status" value="1"/>
</dbReference>
<dbReference type="InterPro" id="IPR001584">
    <property type="entry name" value="Integrase_cat-core"/>
</dbReference>
<dbReference type="PROSITE" id="PS50994">
    <property type="entry name" value="INTEGRASE"/>
    <property type="match status" value="1"/>
</dbReference>
<name>A0A6N7VP21_9ACTO</name>
<dbReference type="InterPro" id="IPR012337">
    <property type="entry name" value="RNaseH-like_sf"/>
</dbReference>
<dbReference type="EMBL" id="VULO01000002">
    <property type="protein sequence ID" value="MSS83474.1"/>
    <property type="molecule type" value="Genomic_DNA"/>
</dbReference>
<proteinExistence type="predicted"/>
<dbReference type="Proteomes" id="UP000470875">
    <property type="component" value="Unassembled WGS sequence"/>
</dbReference>
<dbReference type="Gene3D" id="3.30.420.10">
    <property type="entry name" value="Ribonuclease H-like superfamily/Ribonuclease H"/>
    <property type="match status" value="1"/>
</dbReference>
<protein>
    <submittedName>
        <fullName evidence="2">IS30 family transposase</fullName>
    </submittedName>
</protein>
<dbReference type="PANTHER" id="PTHR10948:SF23">
    <property type="entry name" value="TRANSPOSASE INSI FOR INSERTION SEQUENCE ELEMENT IS30A-RELATED"/>
    <property type="match status" value="1"/>
</dbReference>
<comment type="caution">
    <text evidence="2">The sequence shown here is derived from an EMBL/GenBank/DDBJ whole genome shotgun (WGS) entry which is preliminary data.</text>
</comment>
<gene>
    <name evidence="2" type="ORF">FYJ24_01570</name>
</gene>
<evidence type="ECO:0000259" key="1">
    <source>
        <dbReference type="PROSITE" id="PS50994"/>
    </source>
</evidence>
<dbReference type="GO" id="GO:0004803">
    <property type="term" value="F:transposase activity"/>
    <property type="evidence" value="ECO:0007669"/>
    <property type="project" value="TreeGrafter"/>
</dbReference>
<reference evidence="2 3" key="1">
    <citation type="submission" date="2019-08" db="EMBL/GenBank/DDBJ databases">
        <title>In-depth cultivation of the pig gut microbiome towards novel bacterial diversity and tailored functional studies.</title>
        <authorList>
            <person name="Wylensek D."/>
            <person name="Hitch T.C.A."/>
            <person name="Clavel T."/>
        </authorList>
    </citation>
    <scope>NUCLEOTIDE SEQUENCE [LARGE SCALE GENOMIC DNA]</scope>
    <source>
        <strain evidence="2 3">WB03_NA08</strain>
    </source>
</reference>
<keyword evidence="3" id="KW-1185">Reference proteome</keyword>
<organism evidence="2 3">
    <name type="scientific">Scrofimicrobium canadense</name>
    <dbReference type="NCBI Taxonomy" id="2652290"/>
    <lineage>
        <taxon>Bacteria</taxon>
        <taxon>Bacillati</taxon>
        <taxon>Actinomycetota</taxon>
        <taxon>Actinomycetes</taxon>
        <taxon>Actinomycetales</taxon>
        <taxon>Actinomycetaceae</taxon>
        <taxon>Scrofimicrobium</taxon>
    </lineage>
</organism>
<dbReference type="NCBIfam" id="NF033563">
    <property type="entry name" value="transpos_IS30"/>
    <property type="match status" value="1"/>
</dbReference>
<dbReference type="InterPro" id="IPR051917">
    <property type="entry name" value="Transposase-Integrase"/>
</dbReference>